<dbReference type="Gene3D" id="1.20.1270.60">
    <property type="entry name" value="Arfaptin homology (AH) domain/BAR domain"/>
    <property type="match status" value="1"/>
</dbReference>
<dbReference type="SMART" id="SM00312">
    <property type="entry name" value="PX"/>
    <property type="match status" value="1"/>
</dbReference>
<dbReference type="PROSITE" id="PS50002">
    <property type="entry name" value="SH3"/>
    <property type="match status" value="1"/>
</dbReference>
<feature type="domain" description="PX" evidence="5">
    <location>
        <begin position="80"/>
        <end position="188"/>
    </location>
</feature>
<dbReference type="GO" id="GO:0035091">
    <property type="term" value="F:phosphatidylinositol binding"/>
    <property type="evidence" value="ECO:0007669"/>
    <property type="project" value="InterPro"/>
</dbReference>
<dbReference type="PANTHER" id="PTHR10555:SF170">
    <property type="entry name" value="FI18122P1"/>
    <property type="match status" value="1"/>
</dbReference>
<evidence type="ECO:0000259" key="5">
    <source>
        <dbReference type="PROSITE" id="PS50195"/>
    </source>
</evidence>
<feature type="region of interest" description="Disordered" evidence="3">
    <location>
        <begin position="489"/>
        <end position="532"/>
    </location>
</feature>
<dbReference type="SUPFAM" id="SSF64268">
    <property type="entry name" value="PX domain"/>
    <property type="match status" value="1"/>
</dbReference>
<evidence type="ECO:0000259" key="4">
    <source>
        <dbReference type="PROSITE" id="PS50002"/>
    </source>
</evidence>
<dbReference type="InterPro" id="IPR001452">
    <property type="entry name" value="SH3_domain"/>
</dbReference>
<protein>
    <recommendedName>
        <fullName evidence="7">PX domain-containing protein</fullName>
    </recommendedName>
</protein>
<dbReference type="PANTHER" id="PTHR10555">
    <property type="entry name" value="SORTING NEXIN"/>
    <property type="match status" value="1"/>
</dbReference>
<keyword evidence="1 2" id="KW-0728">SH3 domain</keyword>
<feature type="region of interest" description="Disordered" evidence="3">
    <location>
        <begin position="22"/>
        <end position="44"/>
    </location>
</feature>
<evidence type="ECO:0000313" key="6">
    <source>
        <dbReference type="EMBL" id="CAE0444442.1"/>
    </source>
</evidence>
<dbReference type="Pfam" id="PF00787">
    <property type="entry name" value="PX"/>
    <property type="match status" value="1"/>
</dbReference>
<dbReference type="InterPro" id="IPR001683">
    <property type="entry name" value="PX_dom"/>
</dbReference>
<evidence type="ECO:0000256" key="2">
    <source>
        <dbReference type="PROSITE-ProRule" id="PRU00192"/>
    </source>
</evidence>
<dbReference type="PROSITE" id="PS50195">
    <property type="entry name" value="PX"/>
    <property type="match status" value="1"/>
</dbReference>
<dbReference type="GO" id="GO:0005768">
    <property type="term" value="C:endosome"/>
    <property type="evidence" value="ECO:0007669"/>
    <property type="project" value="TreeGrafter"/>
</dbReference>
<dbReference type="EMBL" id="HBIN01019003">
    <property type="protein sequence ID" value="CAE0444442.1"/>
    <property type="molecule type" value="Transcribed_RNA"/>
</dbReference>
<dbReference type="InterPro" id="IPR036871">
    <property type="entry name" value="PX_dom_sf"/>
</dbReference>
<proteinExistence type="predicted"/>
<name>A0A7S3PMY4_9STRA</name>
<dbReference type="SUPFAM" id="SSF50044">
    <property type="entry name" value="SH3-domain"/>
    <property type="match status" value="1"/>
</dbReference>
<evidence type="ECO:0000256" key="1">
    <source>
        <dbReference type="ARBA" id="ARBA00022443"/>
    </source>
</evidence>
<feature type="domain" description="SH3" evidence="4">
    <location>
        <begin position="532"/>
        <end position="592"/>
    </location>
</feature>
<accession>A0A7S3PMY4</accession>
<gene>
    <name evidence="6" type="ORF">ASTO00021_LOCUS14494</name>
</gene>
<dbReference type="InterPro" id="IPR027267">
    <property type="entry name" value="AH/BAR_dom_sf"/>
</dbReference>
<feature type="region of interest" description="Disordered" evidence="3">
    <location>
        <begin position="591"/>
        <end position="660"/>
    </location>
</feature>
<dbReference type="Gene3D" id="3.30.1520.10">
    <property type="entry name" value="Phox-like domain"/>
    <property type="match status" value="1"/>
</dbReference>
<feature type="compositionally biased region" description="Acidic residues" evidence="3">
    <location>
        <begin position="591"/>
        <end position="600"/>
    </location>
</feature>
<reference evidence="6" key="1">
    <citation type="submission" date="2021-01" db="EMBL/GenBank/DDBJ databases">
        <authorList>
            <person name="Corre E."/>
            <person name="Pelletier E."/>
            <person name="Niang G."/>
            <person name="Scheremetjew M."/>
            <person name="Finn R."/>
            <person name="Kale V."/>
            <person name="Holt S."/>
            <person name="Cochrane G."/>
            <person name="Meng A."/>
            <person name="Brown T."/>
            <person name="Cohen L."/>
        </authorList>
    </citation>
    <scope>NUCLEOTIDE SEQUENCE</scope>
    <source>
        <strain evidence="6">GSBS06</strain>
    </source>
</reference>
<dbReference type="InterPro" id="IPR036028">
    <property type="entry name" value="SH3-like_dom_sf"/>
</dbReference>
<organism evidence="6">
    <name type="scientific">Aplanochytrium stocchinoi</name>
    <dbReference type="NCBI Taxonomy" id="215587"/>
    <lineage>
        <taxon>Eukaryota</taxon>
        <taxon>Sar</taxon>
        <taxon>Stramenopiles</taxon>
        <taxon>Bigyra</taxon>
        <taxon>Labyrinthulomycetes</taxon>
        <taxon>Thraustochytrida</taxon>
        <taxon>Thraustochytriidae</taxon>
        <taxon>Aplanochytrium</taxon>
    </lineage>
</organism>
<dbReference type="SMART" id="SM00326">
    <property type="entry name" value="SH3"/>
    <property type="match status" value="1"/>
</dbReference>
<dbReference type="Gene3D" id="2.30.30.40">
    <property type="entry name" value="SH3 Domains"/>
    <property type="match status" value="1"/>
</dbReference>
<dbReference type="AlphaFoldDB" id="A0A7S3PMY4"/>
<evidence type="ECO:0000256" key="3">
    <source>
        <dbReference type="SAM" id="MobiDB-lite"/>
    </source>
</evidence>
<feature type="compositionally biased region" description="Acidic residues" evidence="3">
    <location>
        <begin position="502"/>
        <end position="517"/>
    </location>
</feature>
<dbReference type="CDD" id="cd06093">
    <property type="entry name" value="PX_domain"/>
    <property type="match status" value="1"/>
</dbReference>
<evidence type="ECO:0008006" key="7">
    <source>
        <dbReference type="Google" id="ProtNLM"/>
    </source>
</evidence>
<sequence length="677" mass="75877">MGAASGKNASALTIQHYGGSQGPVTLGKDAGASPNDNSLAEDDNIDFTEDVSIEEKEKETPIRECCEELENFLKYHEANPLKVKVGVSRTERSFFKGKTTFFKVEFSGERQCTCDRKYEEFVVLSKILRKRFEGVSVPPFRRKGFGDEDGVIRKRIKGLEVFLQAVVRHPFLRFDSAFEDFMSTSDPFTKKRADALPTDNSKGVQNWKRMLRVSKTPSTPIKALKSLNAEILVLRNFYKTLKVALKAYIDKLLIYAVAVSELGSSFDSWKKIEGSKVPLLSGVASISNTLGDEENLPLSNMIVQVEEKYTASAKKITSQVEDIVKIIKGPLTFEIMALDSLRDELQIIKQVVATQKKAFKKCEEAKLQNYKATQPTFNGKEGNVTAKTSTKTENKLAEAQKVKREALKQAHIYLRGLLIIERQRFRHERATRGAEILKNLTEMNLNLAQDANKAWKDAFESISTHITPRSDLSLMASIKETLKVSDSNPVKSVPVNDFEKPLDDDDDDDPEFDDEECPVSVPSQNSRPGLVKKAQSVRAIQDFKSEQEGERDLVEGETLEGEYAEESPEWFWVTTEGREGYVPASHIELVEEANDQEDDLSNGFPEELYEKKDAESEPAASIPTIPVVPKDTKPVQSMDVSKAAESEDTQDPARPADFLSSIQSFKKTELKQQSNIL</sequence>